<proteinExistence type="predicted"/>
<keyword evidence="1" id="KW-0472">Membrane</keyword>
<dbReference type="SUPFAM" id="SSF54427">
    <property type="entry name" value="NTF2-like"/>
    <property type="match status" value="1"/>
</dbReference>
<dbReference type="Proteomes" id="UP000036313">
    <property type="component" value="Unassembled WGS sequence"/>
</dbReference>
<accession>A0A0J6VYW5</accession>
<organism evidence="2 3">
    <name type="scientific">Mycolicibacterium obuense</name>
    <dbReference type="NCBI Taxonomy" id="1807"/>
    <lineage>
        <taxon>Bacteria</taxon>
        <taxon>Bacillati</taxon>
        <taxon>Actinomycetota</taxon>
        <taxon>Actinomycetes</taxon>
        <taxon>Mycobacteriales</taxon>
        <taxon>Mycobacteriaceae</taxon>
        <taxon>Mycolicibacterium</taxon>
    </lineage>
</organism>
<dbReference type="PATRIC" id="fig|1807.14.peg.2822"/>
<dbReference type="EMBL" id="JYNU01000014">
    <property type="protein sequence ID" value="KMO76270.1"/>
    <property type="molecule type" value="Genomic_DNA"/>
</dbReference>
<dbReference type="RefSeq" id="WP_048423502.1">
    <property type="nucleotide sequence ID" value="NZ_JYNU01000014.1"/>
</dbReference>
<name>A0A0J6VYW5_9MYCO</name>
<protein>
    <submittedName>
        <fullName evidence="2">Lumazine-binding domain protein</fullName>
    </submittedName>
</protein>
<dbReference type="AlphaFoldDB" id="A0A0J6VYW5"/>
<comment type="caution">
    <text evidence="2">The sequence shown here is derived from an EMBL/GenBank/DDBJ whole genome shotgun (WGS) entry which is preliminary data.</text>
</comment>
<keyword evidence="1" id="KW-0812">Transmembrane</keyword>
<sequence length="146" mass="15637">MTEPDESTGTSAAPFLGALAIFVAIVIAIWLFNVFSGGELTDEQLIGRAAAGQNDALQRDDYADFRSYTCAAQIGTEAGILDRQRDSKAKQGERFLDGVTDVRVNGDRATASVTYHFSNAPDAKQTVDIPFAREDGAWKVCSTGPS</sequence>
<dbReference type="InterPro" id="IPR032710">
    <property type="entry name" value="NTF2-like_dom_sf"/>
</dbReference>
<reference evidence="2 3" key="1">
    <citation type="journal article" date="2015" name="Genome Biol. Evol.">
        <title>Characterization of Three Mycobacterium spp. with Potential Use in Bioremediation by Genome Sequencing and Comparative Genomics.</title>
        <authorList>
            <person name="Das S."/>
            <person name="Pettersson B.M."/>
            <person name="Behra P.R."/>
            <person name="Ramesh M."/>
            <person name="Dasgupta S."/>
            <person name="Bhattacharya A."/>
            <person name="Kirsebom L.A."/>
        </authorList>
    </citation>
    <scope>NUCLEOTIDE SEQUENCE [LARGE SCALE GENOMIC DNA]</scope>
    <source>
        <strain evidence="2 3">DSM 44075</strain>
    </source>
</reference>
<keyword evidence="1" id="KW-1133">Transmembrane helix</keyword>
<evidence type="ECO:0000256" key="1">
    <source>
        <dbReference type="SAM" id="Phobius"/>
    </source>
</evidence>
<evidence type="ECO:0000313" key="3">
    <source>
        <dbReference type="Proteomes" id="UP000036313"/>
    </source>
</evidence>
<gene>
    <name evidence="2" type="ORF">MOBUDSM44075_02800</name>
</gene>
<evidence type="ECO:0000313" key="2">
    <source>
        <dbReference type="EMBL" id="KMO76270.1"/>
    </source>
</evidence>
<feature type="transmembrane region" description="Helical" evidence="1">
    <location>
        <begin position="12"/>
        <end position="35"/>
    </location>
</feature>